<dbReference type="Proteomes" id="UP001501079">
    <property type="component" value="Unassembled WGS sequence"/>
</dbReference>
<gene>
    <name evidence="2" type="ORF">GCM10022287_28380</name>
</gene>
<protein>
    <submittedName>
        <fullName evidence="2">Uncharacterized protein</fullName>
    </submittedName>
</protein>
<reference evidence="3" key="1">
    <citation type="journal article" date="2019" name="Int. J. Syst. Evol. Microbiol.">
        <title>The Global Catalogue of Microorganisms (GCM) 10K type strain sequencing project: providing services to taxonomists for standard genome sequencing and annotation.</title>
        <authorList>
            <consortium name="The Broad Institute Genomics Platform"/>
            <consortium name="The Broad Institute Genome Sequencing Center for Infectious Disease"/>
            <person name="Wu L."/>
            <person name="Ma J."/>
        </authorList>
    </citation>
    <scope>NUCLEOTIDE SEQUENCE [LARGE SCALE GENOMIC DNA]</scope>
    <source>
        <strain evidence="3">JCM 17591</strain>
    </source>
</reference>
<keyword evidence="1" id="KW-0812">Transmembrane</keyword>
<keyword evidence="1" id="KW-1133">Transmembrane helix</keyword>
<evidence type="ECO:0000313" key="3">
    <source>
        <dbReference type="Proteomes" id="UP001501079"/>
    </source>
</evidence>
<keyword evidence="3" id="KW-1185">Reference proteome</keyword>
<dbReference type="RefSeq" id="WP_344755534.1">
    <property type="nucleotide sequence ID" value="NZ_BAABBW010000004.1"/>
</dbReference>
<dbReference type="EMBL" id="BAABBW010000004">
    <property type="protein sequence ID" value="GAA4178273.1"/>
    <property type="molecule type" value="Genomic_DNA"/>
</dbReference>
<sequence length="80" mass="8931">MDYRWASAVVGLFIIAIGLLVLFKGQELSKFLYAGRLMIFGQRAAGKGQPVLARWWQITFSCMILAFGAWAIVSGFFPAR</sequence>
<accession>A0ABP8A5M4</accession>
<organism evidence="2 3">
    <name type="scientific">Gryllotalpicola koreensis</name>
    <dbReference type="NCBI Taxonomy" id="993086"/>
    <lineage>
        <taxon>Bacteria</taxon>
        <taxon>Bacillati</taxon>
        <taxon>Actinomycetota</taxon>
        <taxon>Actinomycetes</taxon>
        <taxon>Micrococcales</taxon>
        <taxon>Microbacteriaceae</taxon>
        <taxon>Gryllotalpicola</taxon>
    </lineage>
</organism>
<evidence type="ECO:0000256" key="1">
    <source>
        <dbReference type="SAM" id="Phobius"/>
    </source>
</evidence>
<proteinExistence type="predicted"/>
<name>A0ABP8A5M4_9MICO</name>
<feature type="transmembrane region" description="Helical" evidence="1">
    <location>
        <begin position="6"/>
        <end position="23"/>
    </location>
</feature>
<evidence type="ECO:0000313" key="2">
    <source>
        <dbReference type="EMBL" id="GAA4178273.1"/>
    </source>
</evidence>
<comment type="caution">
    <text evidence="2">The sequence shown here is derived from an EMBL/GenBank/DDBJ whole genome shotgun (WGS) entry which is preliminary data.</text>
</comment>
<keyword evidence="1" id="KW-0472">Membrane</keyword>
<feature type="transmembrane region" description="Helical" evidence="1">
    <location>
        <begin position="55"/>
        <end position="77"/>
    </location>
</feature>